<dbReference type="InterPro" id="IPR031167">
    <property type="entry name" value="G_OBG"/>
</dbReference>
<dbReference type="GO" id="GO:0005737">
    <property type="term" value="C:cytoplasm"/>
    <property type="evidence" value="ECO:0007669"/>
    <property type="project" value="TreeGrafter"/>
</dbReference>
<dbReference type="GO" id="GO:0005524">
    <property type="term" value="F:ATP binding"/>
    <property type="evidence" value="ECO:0007669"/>
    <property type="project" value="UniProtKB-UniRule"/>
</dbReference>
<keyword evidence="5" id="KW-0460">Magnesium</keyword>
<dbReference type="PANTHER" id="PTHR23305:SF18">
    <property type="entry name" value="OBG-TYPE G DOMAIN-CONTAINING PROTEIN"/>
    <property type="match status" value="1"/>
</dbReference>
<evidence type="ECO:0000256" key="5">
    <source>
        <dbReference type="ARBA" id="ARBA00022842"/>
    </source>
</evidence>
<dbReference type="CDD" id="cd01900">
    <property type="entry name" value="YchF"/>
    <property type="match status" value="1"/>
</dbReference>
<proteinExistence type="inferred from homology"/>
<feature type="binding site" evidence="6">
    <location>
        <begin position="12"/>
        <end position="17"/>
    </location>
    <ligand>
        <name>ATP</name>
        <dbReference type="ChEBI" id="CHEBI:30616"/>
    </ligand>
</feature>
<dbReference type="InterPro" id="IPR023192">
    <property type="entry name" value="TGS-like_dom_sf"/>
</dbReference>
<dbReference type="PRINTS" id="PR00326">
    <property type="entry name" value="GTP1OBG"/>
</dbReference>
<dbReference type="InterPro" id="IPR012676">
    <property type="entry name" value="TGS-like"/>
</dbReference>
<dbReference type="Gene3D" id="1.10.150.300">
    <property type="entry name" value="TGS-like domain"/>
    <property type="match status" value="1"/>
</dbReference>
<evidence type="ECO:0000256" key="3">
    <source>
        <dbReference type="ARBA" id="ARBA00022741"/>
    </source>
</evidence>
<dbReference type="GO" id="GO:0016887">
    <property type="term" value="F:ATP hydrolysis activity"/>
    <property type="evidence" value="ECO:0007669"/>
    <property type="project" value="UniProtKB-UniRule"/>
</dbReference>
<keyword evidence="2" id="KW-0479">Metal-binding</keyword>
<comment type="cofactor">
    <cofactor evidence="1">
        <name>Mg(2+)</name>
        <dbReference type="ChEBI" id="CHEBI:18420"/>
    </cofactor>
</comment>
<dbReference type="Pfam" id="PF06071">
    <property type="entry name" value="YchF-GTPase_C"/>
    <property type="match status" value="1"/>
</dbReference>
<dbReference type="PIRSF" id="PIRSF006641">
    <property type="entry name" value="CHP00092"/>
    <property type="match status" value="1"/>
</dbReference>
<evidence type="ECO:0000256" key="4">
    <source>
        <dbReference type="ARBA" id="ARBA00022840"/>
    </source>
</evidence>
<comment type="function">
    <text evidence="6">ATPase that binds to both the 70S ribosome and the 50S ribosomal subunit in a nucleotide-independent manner.</text>
</comment>
<accession>A0A0G1WSL7</accession>
<dbReference type="Gene3D" id="3.40.50.300">
    <property type="entry name" value="P-loop containing nucleotide triphosphate hydrolases"/>
    <property type="match status" value="1"/>
</dbReference>
<dbReference type="InterPro" id="IPR004095">
    <property type="entry name" value="TGS"/>
</dbReference>
<dbReference type="FunFam" id="1.10.150.300:FF:000001">
    <property type="entry name" value="Ribosome-binding ATPase YchF"/>
    <property type="match status" value="1"/>
</dbReference>
<dbReference type="SUPFAM" id="SSF52540">
    <property type="entry name" value="P-loop containing nucleoside triphosphate hydrolases"/>
    <property type="match status" value="1"/>
</dbReference>
<dbReference type="Proteomes" id="UP000034201">
    <property type="component" value="Unassembled WGS sequence"/>
</dbReference>
<dbReference type="InterPro" id="IPR027417">
    <property type="entry name" value="P-loop_NTPase"/>
</dbReference>
<dbReference type="AlphaFoldDB" id="A0A0G1WSL7"/>
<evidence type="ECO:0000313" key="10">
    <source>
        <dbReference type="Proteomes" id="UP000034201"/>
    </source>
</evidence>
<protein>
    <recommendedName>
        <fullName evidence="6">Ribosome-binding ATPase YchF</fullName>
    </recommendedName>
</protein>
<dbReference type="SUPFAM" id="SSF81271">
    <property type="entry name" value="TGS-like"/>
    <property type="match status" value="1"/>
</dbReference>
<dbReference type="InterPro" id="IPR004396">
    <property type="entry name" value="ATPase_YchF/OLA1"/>
</dbReference>
<feature type="domain" description="TGS" evidence="8">
    <location>
        <begin position="282"/>
        <end position="365"/>
    </location>
</feature>
<dbReference type="InterPro" id="IPR012675">
    <property type="entry name" value="Beta-grasp_dom_sf"/>
</dbReference>
<dbReference type="Pfam" id="PF01926">
    <property type="entry name" value="MMR_HSR1"/>
    <property type="match status" value="1"/>
</dbReference>
<evidence type="ECO:0000313" key="9">
    <source>
        <dbReference type="EMBL" id="KKW21570.1"/>
    </source>
</evidence>
<reference evidence="9 10" key="1">
    <citation type="journal article" date="2015" name="Nature">
        <title>rRNA introns, odd ribosomes, and small enigmatic genomes across a large radiation of phyla.</title>
        <authorList>
            <person name="Brown C.T."/>
            <person name="Hug L.A."/>
            <person name="Thomas B.C."/>
            <person name="Sharon I."/>
            <person name="Castelle C.J."/>
            <person name="Singh A."/>
            <person name="Wilkins M.J."/>
            <person name="Williams K.H."/>
            <person name="Banfield J.F."/>
        </authorList>
    </citation>
    <scope>NUCLEOTIDE SEQUENCE [LARGE SCALE GENOMIC DNA]</scope>
</reference>
<dbReference type="GO" id="GO:0046872">
    <property type="term" value="F:metal ion binding"/>
    <property type="evidence" value="ECO:0007669"/>
    <property type="project" value="UniProtKB-KW"/>
</dbReference>
<keyword evidence="3 6" id="KW-0547">Nucleotide-binding</keyword>
<dbReference type="Gene3D" id="3.10.20.30">
    <property type="match status" value="1"/>
</dbReference>
<name>A0A0G1WSL7_9BACT</name>
<evidence type="ECO:0000256" key="6">
    <source>
        <dbReference type="HAMAP-Rule" id="MF_00944"/>
    </source>
</evidence>
<feature type="domain" description="OBG-type G" evidence="7">
    <location>
        <begin position="3"/>
        <end position="260"/>
    </location>
</feature>
<dbReference type="HAMAP" id="MF_00944">
    <property type="entry name" value="YchF_OLA1_ATPase"/>
    <property type="match status" value="1"/>
</dbReference>
<dbReference type="PROSITE" id="PS51710">
    <property type="entry name" value="G_OBG"/>
    <property type="match status" value="1"/>
</dbReference>
<organism evidence="9 10">
    <name type="scientific">Candidatus Adlerbacteria bacterium GW2011_GWC1_50_9</name>
    <dbReference type="NCBI Taxonomy" id="1618608"/>
    <lineage>
        <taxon>Bacteria</taxon>
        <taxon>Candidatus Adleribacteriota</taxon>
    </lineage>
</organism>
<gene>
    <name evidence="6" type="primary">ychF</name>
    <name evidence="9" type="ORF">UY61_C0003G0010</name>
</gene>
<keyword evidence="4 6" id="KW-0067">ATP-binding</keyword>
<evidence type="ECO:0000259" key="7">
    <source>
        <dbReference type="PROSITE" id="PS51710"/>
    </source>
</evidence>
<evidence type="ECO:0000256" key="2">
    <source>
        <dbReference type="ARBA" id="ARBA00022723"/>
    </source>
</evidence>
<dbReference type="PANTHER" id="PTHR23305">
    <property type="entry name" value="OBG GTPASE FAMILY"/>
    <property type="match status" value="1"/>
</dbReference>
<dbReference type="InterPro" id="IPR006073">
    <property type="entry name" value="GTP-bd"/>
</dbReference>
<dbReference type="PATRIC" id="fig|1618608.3.peg.52"/>
<dbReference type="InterPro" id="IPR041706">
    <property type="entry name" value="YchF_N"/>
</dbReference>
<dbReference type="GO" id="GO:0005525">
    <property type="term" value="F:GTP binding"/>
    <property type="evidence" value="ECO:0007669"/>
    <property type="project" value="InterPro"/>
</dbReference>
<dbReference type="InterPro" id="IPR013029">
    <property type="entry name" value="YchF_C"/>
</dbReference>
<dbReference type="EMBL" id="LCQQ01000003">
    <property type="protein sequence ID" value="KKW21570.1"/>
    <property type="molecule type" value="Genomic_DNA"/>
</dbReference>
<dbReference type="GO" id="GO:0043023">
    <property type="term" value="F:ribosomal large subunit binding"/>
    <property type="evidence" value="ECO:0007669"/>
    <property type="project" value="UniProtKB-UniRule"/>
</dbReference>
<dbReference type="PROSITE" id="PS51880">
    <property type="entry name" value="TGS"/>
    <property type="match status" value="1"/>
</dbReference>
<evidence type="ECO:0000259" key="8">
    <source>
        <dbReference type="PROSITE" id="PS51880"/>
    </source>
</evidence>
<comment type="caution">
    <text evidence="9">The sequence shown here is derived from an EMBL/GenBank/DDBJ whole genome shotgun (WGS) entry which is preliminary data.</text>
</comment>
<dbReference type="FunFam" id="3.10.20.30:FF:000001">
    <property type="entry name" value="Ribosome-binding ATPase YchF"/>
    <property type="match status" value="1"/>
</dbReference>
<dbReference type="NCBIfam" id="TIGR00092">
    <property type="entry name" value="redox-regulated ATPase YchF"/>
    <property type="match status" value="1"/>
</dbReference>
<comment type="similarity">
    <text evidence="6">Belongs to the TRAFAC class OBG-HflX-like GTPase superfamily. OBG GTPase family. YchF/OLA1 subfamily.</text>
</comment>
<sequence length="365" mass="39673">MSLKIGIVGLPNVGKSTLFKALTKQPVEIANYPFATIDPNIGVVAVPDERLGRLAEMSKSKKIVPAAIEFVDIAGLVKGASEGAGLGNKFLTNIREVDAILEVVRVFEGGDIIHVSGATDPVADIDIIEYELVMKDMETVSKRLESVERDVRAGKKEAIAEKAVLDALKNAFDVVTPARNIRPSAKKAAEEFDGVASGLALLTAKPLMCILNASEEMMQAAWMPSDALANKIGSTPYAVISAKIESELADLDEYEQGEFLRELGMHESGLTKLIHLAYETLGLITFFTTGEDETRAWTIPAGSSAPRAGRAIHSDFEEKFIRADVIEWNKLLEVGSWARARELGVLRTEGKEYIVKDGDVIEFKI</sequence>
<evidence type="ECO:0000256" key="1">
    <source>
        <dbReference type="ARBA" id="ARBA00001946"/>
    </source>
</evidence>
<dbReference type="CDD" id="cd04867">
    <property type="entry name" value="TGS_YchF_OLA1"/>
    <property type="match status" value="1"/>
</dbReference>